<organism evidence="1 2">
    <name type="scientific">Angiostrongylus cantonensis</name>
    <name type="common">Rat lungworm</name>
    <dbReference type="NCBI Taxonomy" id="6313"/>
    <lineage>
        <taxon>Eukaryota</taxon>
        <taxon>Metazoa</taxon>
        <taxon>Ecdysozoa</taxon>
        <taxon>Nematoda</taxon>
        <taxon>Chromadorea</taxon>
        <taxon>Rhabditida</taxon>
        <taxon>Rhabditina</taxon>
        <taxon>Rhabditomorpha</taxon>
        <taxon>Strongyloidea</taxon>
        <taxon>Metastrongylidae</taxon>
        <taxon>Angiostrongylus</taxon>
    </lineage>
</organism>
<evidence type="ECO:0000313" key="1">
    <source>
        <dbReference type="Proteomes" id="UP000035642"/>
    </source>
</evidence>
<dbReference type="Proteomes" id="UP000035642">
    <property type="component" value="Unassembled WGS sequence"/>
</dbReference>
<evidence type="ECO:0000313" key="2">
    <source>
        <dbReference type="WBParaSite" id="ACAC_0000689001-mRNA-1"/>
    </source>
</evidence>
<reference evidence="2" key="2">
    <citation type="submission" date="2016-04" db="UniProtKB">
        <authorList>
            <consortium name="WormBaseParasite"/>
        </authorList>
    </citation>
    <scope>IDENTIFICATION</scope>
</reference>
<reference evidence="1" key="1">
    <citation type="submission" date="2012-09" db="EMBL/GenBank/DDBJ databases">
        <authorList>
            <person name="Martin A.A."/>
        </authorList>
    </citation>
    <scope>NUCLEOTIDE SEQUENCE</scope>
</reference>
<protein>
    <submittedName>
        <fullName evidence="2">K-box domain-containing protein</fullName>
    </submittedName>
</protein>
<dbReference type="STRING" id="6313.A0A158P8B5"/>
<name>A0A158P8B5_ANGCA</name>
<proteinExistence type="predicted"/>
<dbReference type="AlphaFoldDB" id="A0A158P8B5"/>
<accession>A0A158P8B5</accession>
<dbReference type="WBParaSite" id="ACAC_0000689001-mRNA-1">
    <property type="protein sequence ID" value="ACAC_0000689001-mRNA-1"/>
    <property type="gene ID" value="ACAC_0000689001"/>
</dbReference>
<keyword evidence="1" id="KW-1185">Reference proteome</keyword>
<sequence>MWFAGEEVSDEVENEDRVWEEFSEQQHQKQIATMKIRQSERKASSVMGEGLDLAAILLDLQRMRLELERSLESSQEMLIIRKGSIRGRNLHVFNTIRMMRIKSQWQVELLRALKIKAEVRDLHINSSFVDELADRMQLKKSKAYFCFFAQREVSVLSELALIHLLYSLTDVPPQSKSSPHNVFSKSRNATVWHYLRQKMSRNSILFSPTN</sequence>